<dbReference type="InterPro" id="IPR005079">
    <property type="entry name" value="Peptidase_C45_hydrolase"/>
</dbReference>
<dbReference type="InterPro" id="IPR047801">
    <property type="entry name" value="Peptidase_C45"/>
</dbReference>
<sequence length="350" mass="38236">MNDTRTVRKIRLSGSPYEIGRGHGEQGKREIGKSLETYEALFLGYTGMSWHDACEKALLHHDAISAFRPEYLEEMQGVADGAGVRFEDILALNARSEIALTATPDGCTSFACKKGSEVWLGQNWDWKSSQTDSLLDIEISQEGKPSVRMITEGGIIGKIGYNSAGVGVCLNALMTRTWQPKVPIHLGLRAVLDSHTFEEASGAVRNGRMASPAHFLIASKGGEMAGTEVSPVHTAAIPAEDEMVIHTNHICDPRMQEAVADFPIPDSAPRLDRIKELMKGLEEKASAEQLFGMLSDHDNYPDSICRHVNPSHPEHMQMETVFSIVMNLTTGSFEYRVGRACEAGAGSSSF</sequence>
<evidence type="ECO:0000259" key="1">
    <source>
        <dbReference type="Pfam" id="PF03417"/>
    </source>
</evidence>
<keyword evidence="3" id="KW-1185">Reference proteome</keyword>
<dbReference type="GO" id="GO:0016746">
    <property type="term" value="F:acyltransferase activity"/>
    <property type="evidence" value="ECO:0007669"/>
    <property type="project" value="UniProtKB-KW"/>
</dbReference>
<dbReference type="EMBL" id="FNZF01000001">
    <property type="protein sequence ID" value="SEI98585.1"/>
    <property type="molecule type" value="Genomic_DNA"/>
</dbReference>
<protein>
    <submittedName>
        <fullName evidence="2">Isopenicillin-N N-acyltransferase like protein</fullName>
    </submittedName>
</protein>
<feature type="domain" description="Peptidase C45 hydrolase" evidence="1">
    <location>
        <begin position="114"/>
        <end position="309"/>
    </location>
</feature>
<name>A0A1H6VEG9_9BACL</name>
<organism evidence="2 3">
    <name type="scientific">Bhargavaea ginsengi</name>
    <dbReference type="NCBI Taxonomy" id="426757"/>
    <lineage>
        <taxon>Bacteria</taxon>
        <taxon>Bacillati</taxon>
        <taxon>Bacillota</taxon>
        <taxon>Bacilli</taxon>
        <taxon>Bacillales</taxon>
        <taxon>Caryophanaceae</taxon>
        <taxon>Bhargavaea</taxon>
    </lineage>
</organism>
<evidence type="ECO:0000313" key="2">
    <source>
        <dbReference type="EMBL" id="SEI98585.1"/>
    </source>
</evidence>
<proteinExistence type="predicted"/>
<dbReference type="AlphaFoldDB" id="A0A1H6VEG9"/>
<dbReference type="STRING" id="426757.SAMN04488127_0978"/>
<reference evidence="3" key="1">
    <citation type="submission" date="2016-10" db="EMBL/GenBank/DDBJ databases">
        <authorList>
            <person name="Varghese N."/>
            <person name="Submissions S."/>
        </authorList>
    </citation>
    <scope>NUCLEOTIDE SEQUENCE [LARGE SCALE GENOMIC DNA]</scope>
    <source>
        <strain evidence="3">CGMCC 1.6763</strain>
    </source>
</reference>
<keyword evidence="2" id="KW-0808">Transferase</keyword>
<gene>
    <name evidence="2" type="ORF">SAMN04488127_0978</name>
</gene>
<dbReference type="PANTHER" id="PTHR34180">
    <property type="entry name" value="PEPTIDASE C45"/>
    <property type="match status" value="1"/>
</dbReference>
<accession>A0A1H6VEG9</accession>
<dbReference type="Gene3D" id="1.10.10.2120">
    <property type="match status" value="1"/>
</dbReference>
<dbReference type="NCBIfam" id="NF040521">
    <property type="entry name" value="C45_proenzyme"/>
    <property type="match status" value="1"/>
</dbReference>
<dbReference type="Proteomes" id="UP000199200">
    <property type="component" value="Unassembled WGS sequence"/>
</dbReference>
<keyword evidence="2" id="KW-0012">Acyltransferase</keyword>
<dbReference type="InterPro" id="IPR047794">
    <property type="entry name" value="C45_proenzyme-like"/>
</dbReference>
<dbReference type="Gene3D" id="3.60.60.10">
    <property type="entry name" value="Penicillin V Acylase, Chain A"/>
    <property type="match status" value="1"/>
</dbReference>
<dbReference type="PANTHER" id="PTHR34180:SF1">
    <property type="entry name" value="BETA-ALANYL-DOPAMINE_CARCININE HYDROLASE"/>
    <property type="match status" value="1"/>
</dbReference>
<dbReference type="OrthoDB" id="8109453at2"/>
<dbReference type="Pfam" id="PF03417">
    <property type="entry name" value="AAT"/>
    <property type="match status" value="1"/>
</dbReference>
<evidence type="ECO:0000313" key="3">
    <source>
        <dbReference type="Proteomes" id="UP000199200"/>
    </source>
</evidence>
<dbReference type="RefSeq" id="WP_092050508.1">
    <property type="nucleotide sequence ID" value="NZ_FNZF01000001.1"/>
</dbReference>